<dbReference type="EMBL" id="BMDI01000001">
    <property type="protein sequence ID" value="GGI16823.1"/>
    <property type="molecule type" value="Genomic_DNA"/>
</dbReference>
<keyword evidence="2" id="KW-1185">Reference proteome</keyword>
<sequence>MKSHNPICEVIMSTRKMFSEMDADSRRFYSRIINIAMFNLYAVENRLFDSLICQSDDPHVLERWEEAEPLILDALQSRAEGDPNEDSIWGDF</sequence>
<dbReference type="Proteomes" id="UP000642180">
    <property type="component" value="Unassembled WGS sequence"/>
</dbReference>
<organism evidence="1 2">
    <name type="scientific">Oxalicibacterium faecigallinarum</name>
    <dbReference type="NCBI Taxonomy" id="573741"/>
    <lineage>
        <taxon>Bacteria</taxon>
        <taxon>Pseudomonadati</taxon>
        <taxon>Pseudomonadota</taxon>
        <taxon>Betaproteobacteria</taxon>
        <taxon>Burkholderiales</taxon>
        <taxon>Oxalobacteraceae</taxon>
        <taxon>Oxalicibacterium</taxon>
    </lineage>
</organism>
<comment type="caution">
    <text evidence="1">The sequence shown here is derived from an EMBL/GenBank/DDBJ whole genome shotgun (WGS) entry which is preliminary data.</text>
</comment>
<protein>
    <submittedName>
        <fullName evidence="1">Uncharacterized protein</fullName>
    </submittedName>
</protein>
<reference evidence="2" key="1">
    <citation type="journal article" date="2019" name="Int. J. Syst. Evol. Microbiol.">
        <title>The Global Catalogue of Microorganisms (GCM) 10K type strain sequencing project: providing services to taxonomists for standard genome sequencing and annotation.</title>
        <authorList>
            <consortium name="The Broad Institute Genomics Platform"/>
            <consortium name="The Broad Institute Genome Sequencing Center for Infectious Disease"/>
            <person name="Wu L."/>
            <person name="Ma J."/>
        </authorList>
    </citation>
    <scope>NUCLEOTIDE SEQUENCE [LARGE SCALE GENOMIC DNA]</scope>
    <source>
        <strain evidence="2">CCM 2767</strain>
    </source>
</reference>
<gene>
    <name evidence="1" type="ORF">GCM10008066_05890</name>
</gene>
<evidence type="ECO:0000313" key="1">
    <source>
        <dbReference type="EMBL" id="GGI16823.1"/>
    </source>
</evidence>
<accession>A0A8J3AN39</accession>
<name>A0A8J3AN39_9BURK</name>
<proteinExistence type="predicted"/>
<evidence type="ECO:0000313" key="2">
    <source>
        <dbReference type="Proteomes" id="UP000642180"/>
    </source>
</evidence>
<dbReference type="AlphaFoldDB" id="A0A8J3AN39"/>